<keyword evidence="3" id="KW-0999">Mitochondrion inner membrane</keyword>
<comment type="similarity">
    <text evidence="2">Belongs to the COA8 family.</text>
</comment>
<dbReference type="Proteomes" id="UP000027586">
    <property type="component" value="Unassembled WGS sequence"/>
</dbReference>
<name>A0A068SFK1_9FUNG</name>
<organism evidence="7 8">
    <name type="scientific">Lichtheimia corymbifera JMRC:FSU:9682</name>
    <dbReference type="NCBI Taxonomy" id="1263082"/>
    <lineage>
        <taxon>Eukaryota</taxon>
        <taxon>Fungi</taxon>
        <taxon>Fungi incertae sedis</taxon>
        <taxon>Mucoromycota</taxon>
        <taxon>Mucoromycotina</taxon>
        <taxon>Mucoromycetes</taxon>
        <taxon>Mucorales</taxon>
        <taxon>Lichtheimiaceae</taxon>
        <taxon>Lichtheimia</taxon>
    </lineage>
</organism>
<proteinExistence type="inferred from homology"/>
<keyword evidence="6" id="KW-0472">Membrane</keyword>
<dbReference type="STRING" id="1263082.A0A068SFK1"/>
<dbReference type="PANTHER" id="PTHR31107:SF2">
    <property type="entry name" value="CYTOCHROME C OXIDASE ASSEMBLY FACTOR 8"/>
    <property type="match status" value="1"/>
</dbReference>
<keyword evidence="4" id="KW-0809">Transit peptide</keyword>
<evidence type="ECO:0000256" key="3">
    <source>
        <dbReference type="ARBA" id="ARBA00022792"/>
    </source>
</evidence>
<dbReference type="AlphaFoldDB" id="A0A068SFK1"/>
<accession>A0A068SFK1</accession>
<comment type="subcellular location">
    <subcellularLocation>
        <location evidence="1">Mitochondrion inner membrane</location>
        <topology evidence="1">Peripheral membrane protein</topology>
        <orientation evidence="1">Matrix side</orientation>
    </subcellularLocation>
</comment>
<dbReference type="InterPro" id="IPR018796">
    <property type="entry name" value="COA8"/>
</dbReference>
<keyword evidence="5" id="KW-0496">Mitochondrion</keyword>
<dbReference type="GO" id="GO:0097193">
    <property type="term" value="P:intrinsic apoptotic signaling pathway"/>
    <property type="evidence" value="ECO:0007669"/>
    <property type="project" value="InterPro"/>
</dbReference>
<protein>
    <submittedName>
        <fullName evidence="7">Apoptogenic protein mitochondrial-like</fullName>
    </submittedName>
</protein>
<dbReference type="GO" id="GO:0005743">
    <property type="term" value="C:mitochondrial inner membrane"/>
    <property type="evidence" value="ECO:0007669"/>
    <property type="project" value="UniProtKB-SubCell"/>
</dbReference>
<reference evidence="7" key="1">
    <citation type="submission" date="2013-08" db="EMBL/GenBank/DDBJ databases">
        <title>Gene expansion shapes genome architecture in the human pathogen Lichtheimia corymbifera: an evolutionary genomics analysis in the ancient terrestrial Mucorales (Mucoromycotina).</title>
        <authorList>
            <person name="Schwartze V.U."/>
            <person name="Winter S."/>
            <person name="Shelest E."/>
            <person name="Marcet-Houben M."/>
            <person name="Horn F."/>
            <person name="Wehner S."/>
            <person name="Hoffmann K."/>
            <person name="Riege K."/>
            <person name="Sammeth M."/>
            <person name="Nowrousian M."/>
            <person name="Valiante V."/>
            <person name="Linde J."/>
            <person name="Jacobsen I.D."/>
            <person name="Marz M."/>
            <person name="Brakhage A.A."/>
            <person name="Gabaldon T."/>
            <person name="Bocker S."/>
            <person name="Voigt K."/>
        </authorList>
    </citation>
    <scope>NUCLEOTIDE SEQUENCE [LARGE SCALE GENOMIC DNA]</scope>
    <source>
        <strain evidence="7">FSU 9682</strain>
    </source>
</reference>
<evidence type="ECO:0000256" key="4">
    <source>
        <dbReference type="ARBA" id="ARBA00022946"/>
    </source>
</evidence>
<evidence type="ECO:0000256" key="1">
    <source>
        <dbReference type="ARBA" id="ARBA00004443"/>
    </source>
</evidence>
<evidence type="ECO:0000256" key="5">
    <source>
        <dbReference type="ARBA" id="ARBA00023128"/>
    </source>
</evidence>
<dbReference type="Pfam" id="PF10231">
    <property type="entry name" value="COA8"/>
    <property type="match status" value="1"/>
</dbReference>
<gene>
    <name evidence="7" type="ORF">LCOR_11824.1</name>
</gene>
<evidence type="ECO:0000313" key="8">
    <source>
        <dbReference type="Proteomes" id="UP000027586"/>
    </source>
</evidence>
<dbReference type="PANTHER" id="PTHR31107">
    <property type="entry name" value="APOPTOGENIC PROTEIN 1, MITOCHONDRIAL"/>
    <property type="match status" value="1"/>
</dbReference>
<keyword evidence="8" id="KW-1185">Reference proteome</keyword>
<dbReference type="OrthoDB" id="6246201at2759"/>
<evidence type="ECO:0000256" key="2">
    <source>
        <dbReference type="ARBA" id="ARBA00005453"/>
    </source>
</evidence>
<dbReference type="VEuPathDB" id="FungiDB:LCOR_11824.1"/>
<comment type="caution">
    <text evidence="7">The sequence shown here is derived from an EMBL/GenBank/DDBJ whole genome shotgun (WGS) entry which is preliminary data.</text>
</comment>
<sequence length="173" mass="20913">MHRCQRLIHLRQPLTRHNSTQAKSQQLLQPVAADMIGTPDPVTNLRPVRYYVPPDETQEEKEWRLQQQRVDEYNQSFWRKNNTMFTEAKAEYEEKLRQNGEQVTAEAMSVFYKDFLNKAYERQMEYNRTWWKLNIGLLYPGFKASWRWITKSRSQPRSSIQKETNFWAKSFES</sequence>
<dbReference type="EMBL" id="CBTN010000126">
    <property type="protein sequence ID" value="CDH61049.1"/>
    <property type="molecule type" value="Genomic_DNA"/>
</dbReference>
<evidence type="ECO:0000313" key="7">
    <source>
        <dbReference type="EMBL" id="CDH61049.1"/>
    </source>
</evidence>
<evidence type="ECO:0000256" key="6">
    <source>
        <dbReference type="ARBA" id="ARBA00023136"/>
    </source>
</evidence>